<dbReference type="PRINTS" id="PR00932">
    <property type="entry name" value="AMINO1PTASE"/>
</dbReference>
<dbReference type="InterPro" id="IPR001948">
    <property type="entry name" value="Peptidase_M18"/>
</dbReference>
<proteinExistence type="inferred from homology"/>
<evidence type="ECO:0000256" key="2">
    <source>
        <dbReference type="ARBA" id="ARBA00008290"/>
    </source>
</evidence>
<gene>
    <name evidence="11" type="ORF">CRIB_381</name>
</gene>
<dbReference type="CDD" id="cd05659">
    <property type="entry name" value="M18_API"/>
    <property type="match status" value="1"/>
</dbReference>
<evidence type="ECO:0000256" key="5">
    <source>
        <dbReference type="ARBA" id="ARBA00022723"/>
    </source>
</evidence>
<evidence type="ECO:0000256" key="8">
    <source>
        <dbReference type="ARBA" id="ARBA00023049"/>
    </source>
</evidence>
<keyword evidence="6 9" id="KW-0378">Hydrolase</keyword>
<dbReference type="Gene3D" id="2.30.250.10">
    <property type="entry name" value="Aminopeptidase i, Domain 2"/>
    <property type="match status" value="1"/>
</dbReference>
<dbReference type="GO" id="GO:0006508">
    <property type="term" value="P:proteolysis"/>
    <property type="evidence" value="ECO:0007669"/>
    <property type="project" value="UniProtKB-KW"/>
</dbReference>
<dbReference type="GO" id="GO:0004177">
    <property type="term" value="F:aminopeptidase activity"/>
    <property type="evidence" value="ECO:0007669"/>
    <property type="project" value="UniProtKB-KW"/>
</dbReference>
<dbReference type="GeneID" id="82204566"/>
<dbReference type="Pfam" id="PF02127">
    <property type="entry name" value="Peptidase_M18"/>
    <property type="match status" value="1"/>
</dbReference>
<keyword evidence="7 9" id="KW-0862">Zinc</keyword>
<dbReference type="GO" id="GO:0005737">
    <property type="term" value="C:cytoplasm"/>
    <property type="evidence" value="ECO:0007669"/>
    <property type="project" value="UniProtKB-ARBA"/>
</dbReference>
<dbReference type="PANTHER" id="PTHR28570">
    <property type="entry name" value="ASPARTYL AMINOPEPTIDASE"/>
    <property type="match status" value="1"/>
</dbReference>
<evidence type="ECO:0000313" key="11">
    <source>
        <dbReference type="EMBL" id="CED93137.1"/>
    </source>
</evidence>
<dbReference type="KEGG" id="ril:CRIB_381"/>
<evidence type="ECO:0000256" key="7">
    <source>
        <dbReference type="ARBA" id="ARBA00022833"/>
    </source>
</evidence>
<dbReference type="EMBL" id="LN555523">
    <property type="protein sequence ID" value="CED93137.1"/>
    <property type="molecule type" value="Genomic_DNA"/>
</dbReference>
<evidence type="ECO:0000256" key="6">
    <source>
        <dbReference type="ARBA" id="ARBA00022801"/>
    </source>
</evidence>
<dbReference type="RefSeq" id="WP_180702884.1">
    <property type="nucleotide sequence ID" value="NZ_CAJUCR010000005.1"/>
</dbReference>
<dbReference type="InterPro" id="IPR023358">
    <property type="entry name" value="Peptidase_M18_dom2"/>
</dbReference>
<keyword evidence="12" id="KW-1185">Reference proteome</keyword>
<dbReference type="NCBIfam" id="NF002600">
    <property type="entry name" value="PRK02256.1"/>
    <property type="match status" value="1"/>
</dbReference>
<organism evidence="11 12">
    <name type="scientific">Romboutsia ilealis</name>
    <dbReference type="NCBI Taxonomy" id="1115758"/>
    <lineage>
        <taxon>Bacteria</taxon>
        <taxon>Bacillati</taxon>
        <taxon>Bacillota</taxon>
        <taxon>Clostridia</taxon>
        <taxon>Peptostreptococcales</taxon>
        <taxon>Peptostreptococcaceae</taxon>
        <taxon>Romboutsia</taxon>
    </lineage>
</organism>
<dbReference type="EC" id="3.4.11.-" evidence="10"/>
<evidence type="ECO:0000313" key="12">
    <source>
        <dbReference type="Proteomes" id="UP000245622"/>
    </source>
</evidence>
<dbReference type="SUPFAM" id="SSF53187">
    <property type="entry name" value="Zn-dependent exopeptidases"/>
    <property type="match status" value="1"/>
</dbReference>
<evidence type="ECO:0000256" key="4">
    <source>
        <dbReference type="ARBA" id="ARBA00022670"/>
    </source>
</evidence>
<comment type="cofactor">
    <cofactor evidence="1 10">
        <name>Zn(2+)</name>
        <dbReference type="ChEBI" id="CHEBI:29105"/>
    </cofactor>
</comment>
<name>A0A1V1HZ25_9FIRM</name>
<comment type="similarity">
    <text evidence="2 9">Belongs to the peptidase M18 family.</text>
</comment>
<evidence type="ECO:0000256" key="10">
    <source>
        <dbReference type="RuleBase" id="RU004387"/>
    </source>
</evidence>
<keyword evidence="4 9" id="KW-0645">Protease</keyword>
<evidence type="ECO:0000256" key="1">
    <source>
        <dbReference type="ARBA" id="ARBA00001947"/>
    </source>
</evidence>
<accession>A0A1V1HZ25</accession>
<dbReference type="FunFam" id="2.30.250.10:FF:000006">
    <property type="entry name" value="Probable M18 family aminopeptidase 1"/>
    <property type="match status" value="1"/>
</dbReference>
<keyword evidence="8 9" id="KW-0482">Metalloprotease</keyword>
<dbReference type="SUPFAM" id="SSF101821">
    <property type="entry name" value="Aminopeptidase/glucanase lid domain"/>
    <property type="match status" value="1"/>
</dbReference>
<dbReference type="Gene3D" id="3.40.630.10">
    <property type="entry name" value="Zn peptidases"/>
    <property type="match status" value="1"/>
</dbReference>
<sequence length="464" mass="51595">MKLKYEAKNAWEFERENNRLDDVMDYSKGYMQFLNVGKTERTSAREIVRMAKENGYISIDEAINNGKISPGDKIYAVNKDKAVALFIIGKNKLENGMKIIGGHIDSPRIDLKPHPLYQESNLGFFKTHYYGGIKKYQWSTIPLAIHGLVILNDGQKVDICIGEDETDPVFCITDLLPHLAQNQMQKKLADGITGEQLNLLIGSIPLEGSEKEAIEENILKILNSKYGIIEEDLLSAEIEIVPAGKARDLGLDRSMILAYGHDDRVCSYGAVKALMDTKDPEYCAVALCVDKEEVGSQGNTGMHSRFFENTVAELIELEGEHSELKVRRAMANSKVLSADVSAGYDPNYPEVYDKRNSAYMGHGLVLSKYTGSRGKGGCNDANAEFMAEVRRIFNQDNVVWQTAELGKVDQGGGGTIAYILANYGAEVIDCGIGVLNMHSPYEVVSKVDMYEMYKGYKAFFNINL</sequence>
<protein>
    <recommendedName>
        <fullName evidence="10">M18 family aminopeptidase</fullName>
        <ecNumber evidence="10">3.4.11.-</ecNumber>
    </recommendedName>
</protein>
<keyword evidence="5 9" id="KW-0479">Metal-binding</keyword>
<dbReference type="PANTHER" id="PTHR28570:SF2">
    <property type="entry name" value="M18 FAMILY AMINOPEPTIDASE 1-RELATED"/>
    <property type="match status" value="1"/>
</dbReference>
<dbReference type="GO" id="GO:0008237">
    <property type="term" value="F:metallopeptidase activity"/>
    <property type="evidence" value="ECO:0007669"/>
    <property type="project" value="UniProtKB-KW"/>
</dbReference>
<dbReference type="AlphaFoldDB" id="A0A1V1HZ25"/>
<keyword evidence="3 9" id="KW-0031">Aminopeptidase</keyword>
<evidence type="ECO:0000256" key="9">
    <source>
        <dbReference type="RuleBase" id="RU004386"/>
    </source>
</evidence>
<evidence type="ECO:0000256" key="3">
    <source>
        <dbReference type="ARBA" id="ARBA00022438"/>
    </source>
</evidence>
<dbReference type="Proteomes" id="UP000245622">
    <property type="component" value="Chromosome 1"/>
</dbReference>
<dbReference type="GO" id="GO:0008270">
    <property type="term" value="F:zinc ion binding"/>
    <property type="evidence" value="ECO:0007669"/>
    <property type="project" value="InterPro"/>
</dbReference>
<reference evidence="11 12" key="1">
    <citation type="submission" date="2014-04" db="EMBL/GenBank/DDBJ databases">
        <authorList>
            <person name="Hornung B.V."/>
        </authorList>
    </citation>
    <scope>NUCLEOTIDE SEQUENCE [LARGE SCALE GENOMIC DNA]</scope>
    <source>
        <strain evidence="11 12">CRIB</strain>
    </source>
</reference>